<evidence type="ECO:0000256" key="1">
    <source>
        <dbReference type="PROSITE-ProRule" id="PRU00339"/>
    </source>
</evidence>
<feature type="compositionally biased region" description="Basic residues" evidence="2">
    <location>
        <begin position="318"/>
        <end position="328"/>
    </location>
</feature>
<dbReference type="Gene3D" id="1.25.40.10">
    <property type="entry name" value="Tetratricopeptide repeat domain"/>
    <property type="match status" value="2"/>
</dbReference>
<dbReference type="InterPro" id="IPR019734">
    <property type="entry name" value="TPR_rpt"/>
</dbReference>
<feature type="compositionally biased region" description="Low complexity" evidence="2">
    <location>
        <begin position="116"/>
        <end position="132"/>
    </location>
</feature>
<dbReference type="InterPro" id="IPR039340">
    <property type="entry name" value="Tfc4/TFIIIC-102/Sfc4"/>
</dbReference>
<feature type="repeat" description="TPR" evidence="1">
    <location>
        <begin position="420"/>
        <end position="453"/>
    </location>
</feature>
<dbReference type="Pfam" id="PF13414">
    <property type="entry name" value="TPR_11"/>
    <property type="match status" value="1"/>
</dbReference>
<dbReference type="SUPFAM" id="SSF48452">
    <property type="entry name" value="TPR-like"/>
    <property type="match status" value="2"/>
</dbReference>
<evidence type="ECO:0008006" key="5">
    <source>
        <dbReference type="Google" id="ProtNLM"/>
    </source>
</evidence>
<feature type="compositionally biased region" description="Basic residues" evidence="2">
    <location>
        <begin position="207"/>
        <end position="216"/>
    </location>
</feature>
<organism evidence="3 4">
    <name type="scientific">Edaphochlamys debaryana</name>
    <dbReference type="NCBI Taxonomy" id="47281"/>
    <lineage>
        <taxon>Eukaryota</taxon>
        <taxon>Viridiplantae</taxon>
        <taxon>Chlorophyta</taxon>
        <taxon>core chlorophytes</taxon>
        <taxon>Chlorophyceae</taxon>
        <taxon>CS clade</taxon>
        <taxon>Chlamydomonadales</taxon>
        <taxon>Chlamydomonadales incertae sedis</taxon>
        <taxon>Edaphochlamys</taxon>
    </lineage>
</organism>
<dbReference type="PANTHER" id="PTHR23082:SF0">
    <property type="entry name" value="GENERAL TRANSCRIPTION FACTOR 3C POLYPEPTIDE 3"/>
    <property type="match status" value="1"/>
</dbReference>
<dbReference type="Proteomes" id="UP000612055">
    <property type="component" value="Unassembled WGS sequence"/>
</dbReference>
<dbReference type="GO" id="GO:0006383">
    <property type="term" value="P:transcription by RNA polymerase III"/>
    <property type="evidence" value="ECO:0007669"/>
    <property type="project" value="InterPro"/>
</dbReference>
<dbReference type="SMART" id="SM00028">
    <property type="entry name" value="TPR"/>
    <property type="match status" value="6"/>
</dbReference>
<feature type="region of interest" description="Disordered" evidence="2">
    <location>
        <begin position="985"/>
        <end position="1044"/>
    </location>
</feature>
<comment type="caution">
    <text evidence="3">The sequence shown here is derived from an EMBL/GenBank/DDBJ whole genome shotgun (WGS) entry which is preliminary data.</text>
</comment>
<feature type="compositionally biased region" description="Gly residues" evidence="2">
    <location>
        <begin position="133"/>
        <end position="144"/>
    </location>
</feature>
<protein>
    <recommendedName>
        <fullName evidence="5">General transcription factor 3C polypeptide 3</fullName>
    </recommendedName>
</protein>
<feature type="compositionally biased region" description="Low complexity" evidence="2">
    <location>
        <begin position="760"/>
        <end position="789"/>
    </location>
</feature>
<feature type="compositionally biased region" description="Polar residues" evidence="2">
    <location>
        <begin position="22"/>
        <end position="43"/>
    </location>
</feature>
<feature type="region of interest" description="Disordered" evidence="2">
    <location>
        <begin position="177"/>
        <end position="332"/>
    </location>
</feature>
<feature type="compositionally biased region" description="Low complexity" evidence="2">
    <location>
        <begin position="255"/>
        <end position="270"/>
    </location>
</feature>
<sequence length="1469" mass="151068">MADAEPPSGEGPGEGAGPSSANPTPANRPTRSAANRGASSSKVDLSEYFSSESESESGTDEGGDEDWTTAGESVSSLEEEEEEDGEGLLDSEGGGGSDGGGGGRGRGRGRGRRGRPPGSGRARGSRSPPGDSSGDGGYSSGGYTSGFTTGDDSDYELFGDDMGPMALLQALEQHAAGLGGVGGGAGGGGPGGGGGEAARQPFELLRERRKKLRAGRAGRGGSSEEDEEAELEDEEAEDDAAAGGATSEGGGDAGAGPSSSGPPAADAPAGRGRGRGRRGRPPLNRDGSEGGAGRGRGRRGRPPLNRDGAGAAMPTGRGRGRPRGRGRGRAASGLSADVFGEGVDVDAILNDPLAEKVGLVEPKRGRSRYRYRKKAGRRKRGVPEEVVQKMGEANMMYASGQYEQAIQLLTEVIKEHPNTADPYHTLGLLYEAMGNQRKSLDFFMIAAHLSPKDVALWKRLALMSTNLGFYRQAIYCLTKAIARNKADLDAVWDRAVLFAQVGDHDRALAQFALVAKHRPGDPEVPIMLARLHHHRSEPLKAIQVLEAHVRDHPTAVNLTQINILAELYMDRGGYEEAHSLIQRTAPVLCGDSALPLDLAVKAGLCLAHMGRWDAADEVLQELLAEAVEAYGDLYSAVGQALAGLGRHERALAYLTPLLEHPDFNEPGLWRALLVCHRGLGEAAQGQELYRTQLAAMGAADPRYASAVLTLAEECLVELRAGQAAAAAAPSAAAKRQALELLEGLEGFLKDGPEEPPPPAEAEAAATAEAEAGPAEAEAEAAAADAGPAAAAAEAGAADVEMAEAGPAATAPAAEATAAMETEGAATAAAAAAGPSEAGTDAATAAAAEAGAAAAADADLEADAAKAKAAALAALGRAAAVLGEEGALRLSELYQRLGQMDRFVAVIRPAVEASMAATEADLARVNDPSLPAELRKAIQRHRMFARRGGRKGQGASEVGSVFKGQMRRDRRKAHIREADRQAAEFLGLPAPGHAAEGGETSGTEGGGSGGDTSGGESSGGEGLGMGGMRRRRRGKGPMRLPQGGLVGRNVLSSVEQCDNLMILVRAMVAAGQIEEAKALLERSLAMATAGNAAADRRRRSGQQLRKKDVAPWFDRRVVDRLRSAQLELAQLSGDSQAILTLGLGLRADGTDGARGGGRRRRRGLGEAGPTVAEDLAAAGEAAAAAAQGRIGPGHLAAVRALTARWPHSIGLWSLFCAAHAQGTDLRSWGAHIGNLRRKNPASVPLMVLQGHVYLLSRHFDAAASEYFHAFRFAPGEPLLLLCLGVALLSAAMAQTIAGGHGAGGGAAPGPSATAWSGAPPNRAMAGAGAAGRAAGGVRDRNRGILEAFAFLQAYQQTRGSALSQEAAYNLGRAAHQLGLTHIAHHYYEAALAAPPPAPPSAADGASAGPYGAPAGPWAGSGLASWASGPAAAAERTWDLRREAAHNLVALYKSSGATALAREVMMKYLVV</sequence>
<name>A0A835XZ22_9CHLO</name>
<keyword evidence="4" id="KW-1185">Reference proteome</keyword>
<feature type="compositionally biased region" description="Gly residues" evidence="2">
    <location>
        <begin position="92"/>
        <end position="104"/>
    </location>
</feature>
<gene>
    <name evidence="3" type="ORF">HYH03_010018</name>
</gene>
<feature type="compositionally biased region" description="Gly residues" evidence="2">
    <location>
        <begin position="998"/>
        <end position="1026"/>
    </location>
</feature>
<feature type="region of interest" description="Disordered" evidence="2">
    <location>
        <begin position="1"/>
        <end position="160"/>
    </location>
</feature>
<evidence type="ECO:0000256" key="2">
    <source>
        <dbReference type="SAM" id="MobiDB-lite"/>
    </source>
</evidence>
<evidence type="ECO:0000313" key="3">
    <source>
        <dbReference type="EMBL" id="KAG2491648.1"/>
    </source>
</evidence>
<dbReference type="GO" id="GO:0000127">
    <property type="term" value="C:transcription factor TFIIIC complex"/>
    <property type="evidence" value="ECO:0007669"/>
    <property type="project" value="TreeGrafter"/>
</dbReference>
<feature type="region of interest" description="Disordered" evidence="2">
    <location>
        <begin position="747"/>
        <end position="789"/>
    </location>
</feature>
<accession>A0A835XZ22</accession>
<dbReference type="PANTHER" id="PTHR23082">
    <property type="entry name" value="TRANSCRIPTION INITIATION FACTOR IIIC TFIIIC , POLYPEPTIDE 3-RELATED"/>
    <property type="match status" value="1"/>
</dbReference>
<evidence type="ECO:0000313" key="4">
    <source>
        <dbReference type="Proteomes" id="UP000612055"/>
    </source>
</evidence>
<dbReference type="InterPro" id="IPR011990">
    <property type="entry name" value="TPR-like_helical_dom_sf"/>
</dbReference>
<feature type="compositionally biased region" description="Acidic residues" evidence="2">
    <location>
        <begin position="223"/>
        <end position="240"/>
    </location>
</feature>
<proteinExistence type="predicted"/>
<feature type="compositionally biased region" description="Acidic residues" evidence="2">
    <location>
        <begin position="77"/>
        <end position="89"/>
    </location>
</feature>
<dbReference type="EMBL" id="JAEHOE010000051">
    <property type="protein sequence ID" value="KAG2491648.1"/>
    <property type="molecule type" value="Genomic_DNA"/>
</dbReference>
<feature type="compositionally biased region" description="Acidic residues" evidence="2">
    <location>
        <begin position="53"/>
        <end position="67"/>
    </location>
</feature>
<dbReference type="PROSITE" id="PS50005">
    <property type="entry name" value="TPR"/>
    <property type="match status" value="1"/>
</dbReference>
<feature type="compositionally biased region" description="Basic residues" evidence="2">
    <location>
        <begin position="105"/>
        <end position="115"/>
    </location>
</feature>
<dbReference type="OrthoDB" id="9991317at2759"/>
<keyword evidence="1" id="KW-0802">TPR repeat</keyword>
<reference evidence="3" key="1">
    <citation type="journal article" date="2020" name="bioRxiv">
        <title>Comparative genomics of Chlamydomonas.</title>
        <authorList>
            <person name="Craig R.J."/>
            <person name="Hasan A.R."/>
            <person name="Ness R.W."/>
            <person name="Keightley P.D."/>
        </authorList>
    </citation>
    <scope>NUCLEOTIDE SEQUENCE</scope>
    <source>
        <strain evidence="3">CCAP 11/70</strain>
    </source>
</reference>
<feature type="compositionally biased region" description="Gly residues" evidence="2">
    <location>
        <begin position="177"/>
        <end position="196"/>
    </location>
</feature>